<dbReference type="InterPro" id="IPR009042">
    <property type="entry name" value="RNA_pol_sigma70_r1_2"/>
</dbReference>
<feature type="compositionally biased region" description="Basic and acidic residues" evidence="6">
    <location>
        <begin position="247"/>
        <end position="257"/>
    </location>
</feature>
<dbReference type="InterPro" id="IPR036388">
    <property type="entry name" value="WH-like_DNA-bd_sf"/>
</dbReference>
<dbReference type="Pfam" id="PF04539">
    <property type="entry name" value="Sigma70_r3"/>
    <property type="match status" value="1"/>
</dbReference>
<dbReference type="InterPro" id="IPR000943">
    <property type="entry name" value="RNA_pol_sigma70"/>
</dbReference>
<dbReference type="Pfam" id="PF00140">
    <property type="entry name" value="Sigma70_r1_2"/>
    <property type="match status" value="1"/>
</dbReference>
<dbReference type="PROSITE" id="PS00716">
    <property type="entry name" value="SIGMA70_2"/>
    <property type="match status" value="1"/>
</dbReference>
<comment type="caution">
    <text evidence="9">The sequence shown here is derived from an EMBL/GenBank/DDBJ whole genome shotgun (WGS) entry which is preliminary data.</text>
</comment>
<sequence>MHGGSMPTGSSGQPSQLQHLFKRMTSIDLLKPEEEIALARQIKLGIEWEAAREELAMRLERTPSLGEWAAHMGVDEDTLKLIMIRSARAKSTMISANLRLAVSIAKRYRRRGLALPDLIQEGSFGLMKAAERFDPEKGFKFSTYATWWIKQSIMRAIADQSRTIRLPVHVHDFLNSVKRATRELSLELGRHPTDEELAMRLQVTAQKIVFYRDAAQSVLSMEQSRNFASRKGSGASQGGKSDMTLEDSLRDPEPLPEDRTQHAMLKENLLQLLGTLSPREQEVVRLRFGLDDGRARTLEEIGQVFCVTRERVRQIESRALQKLRQPYRNHKLRAYAFEGEMPLH</sequence>
<evidence type="ECO:0000313" key="10">
    <source>
        <dbReference type="Proteomes" id="UP000664859"/>
    </source>
</evidence>
<dbReference type="AlphaFoldDB" id="A0A835ZBY3"/>
<evidence type="ECO:0000256" key="4">
    <source>
        <dbReference type="ARBA" id="ARBA00023125"/>
    </source>
</evidence>
<dbReference type="Proteomes" id="UP000664859">
    <property type="component" value="Unassembled WGS sequence"/>
</dbReference>
<feature type="domain" description="RNA polymerase sigma-70" evidence="8">
    <location>
        <begin position="297"/>
        <end position="323"/>
    </location>
</feature>
<name>A0A835ZBY3_9STRA</name>
<accession>A0A835ZBY3</accession>
<evidence type="ECO:0000313" key="9">
    <source>
        <dbReference type="EMBL" id="KAG5188555.1"/>
    </source>
</evidence>
<dbReference type="InterPro" id="IPR014284">
    <property type="entry name" value="RNA_pol_sigma-70_dom"/>
</dbReference>
<gene>
    <name evidence="9" type="ORF">JKP88DRAFT_197799</name>
</gene>
<feature type="domain" description="RNA polymerase sigma-70" evidence="7">
    <location>
        <begin position="117"/>
        <end position="130"/>
    </location>
</feature>
<evidence type="ECO:0000259" key="8">
    <source>
        <dbReference type="PROSITE" id="PS00716"/>
    </source>
</evidence>
<dbReference type="Gene3D" id="1.10.10.10">
    <property type="entry name" value="Winged helix-like DNA-binding domain superfamily/Winged helix DNA-binding domain"/>
    <property type="match status" value="2"/>
</dbReference>
<dbReference type="PROSITE" id="PS00715">
    <property type="entry name" value="SIGMA70_1"/>
    <property type="match status" value="1"/>
</dbReference>
<dbReference type="InterPro" id="IPR050239">
    <property type="entry name" value="Sigma-70_RNA_pol_init_factors"/>
</dbReference>
<dbReference type="GO" id="GO:0003677">
    <property type="term" value="F:DNA binding"/>
    <property type="evidence" value="ECO:0007669"/>
    <property type="project" value="UniProtKB-KW"/>
</dbReference>
<dbReference type="InterPro" id="IPR007630">
    <property type="entry name" value="RNA_pol_sigma70_r4"/>
</dbReference>
<dbReference type="CDD" id="cd06171">
    <property type="entry name" value="Sigma70_r4"/>
    <property type="match status" value="1"/>
</dbReference>
<dbReference type="SUPFAM" id="SSF88946">
    <property type="entry name" value="Sigma2 domain of RNA polymerase sigma factors"/>
    <property type="match status" value="1"/>
</dbReference>
<dbReference type="SUPFAM" id="SSF88659">
    <property type="entry name" value="Sigma3 and sigma4 domains of RNA polymerase sigma factors"/>
    <property type="match status" value="2"/>
</dbReference>
<protein>
    <submittedName>
        <fullName evidence="9">RNA polymerase</fullName>
    </submittedName>
</protein>
<dbReference type="GO" id="GO:0006352">
    <property type="term" value="P:DNA-templated transcription initiation"/>
    <property type="evidence" value="ECO:0007669"/>
    <property type="project" value="InterPro"/>
</dbReference>
<evidence type="ECO:0000256" key="6">
    <source>
        <dbReference type="SAM" id="MobiDB-lite"/>
    </source>
</evidence>
<dbReference type="InterPro" id="IPR013325">
    <property type="entry name" value="RNA_pol_sigma_r2"/>
</dbReference>
<dbReference type="EMBL" id="JAFCMP010000068">
    <property type="protein sequence ID" value="KAG5188555.1"/>
    <property type="molecule type" value="Genomic_DNA"/>
</dbReference>
<dbReference type="NCBIfam" id="TIGR02937">
    <property type="entry name" value="sigma70-ECF"/>
    <property type="match status" value="1"/>
</dbReference>
<comment type="similarity">
    <text evidence="1">Belongs to the sigma-70 factor family.</text>
</comment>
<dbReference type="PRINTS" id="PR00046">
    <property type="entry name" value="SIGMA70FCT"/>
</dbReference>
<dbReference type="OrthoDB" id="206108at2759"/>
<dbReference type="InterPro" id="IPR007624">
    <property type="entry name" value="RNA_pol_sigma70_r3"/>
</dbReference>
<evidence type="ECO:0000256" key="5">
    <source>
        <dbReference type="ARBA" id="ARBA00023163"/>
    </source>
</evidence>
<keyword evidence="2" id="KW-0805">Transcription regulation</keyword>
<evidence type="ECO:0000256" key="2">
    <source>
        <dbReference type="ARBA" id="ARBA00023015"/>
    </source>
</evidence>
<dbReference type="Pfam" id="PF04545">
    <property type="entry name" value="Sigma70_r4"/>
    <property type="match status" value="1"/>
</dbReference>
<organism evidence="9 10">
    <name type="scientific">Tribonema minus</name>
    <dbReference type="NCBI Taxonomy" id="303371"/>
    <lineage>
        <taxon>Eukaryota</taxon>
        <taxon>Sar</taxon>
        <taxon>Stramenopiles</taxon>
        <taxon>Ochrophyta</taxon>
        <taxon>PX clade</taxon>
        <taxon>Xanthophyceae</taxon>
        <taxon>Tribonematales</taxon>
        <taxon>Tribonemataceae</taxon>
        <taxon>Tribonema</taxon>
    </lineage>
</organism>
<dbReference type="InterPro" id="IPR007627">
    <property type="entry name" value="RNA_pol_sigma70_r2"/>
</dbReference>
<reference evidence="9" key="1">
    <citation type="submission" date="2021-02" db="EMBL/GenBank/DDBJ databases">
        <title>First Annotated Genome of the Yellow-green Alga Tribonema minus.</title>
        <authorList>
            <person name="Mahan K.M."/>
        </authorList>
    </citation>
    <scope>NUCLEOTIDE SEQUENCE</scope>
    <source>
        <strain evidence="9">UTEX B ZZ1240</strain>
    </source>
</reference>
<dbReference type="PANTHER" id="PTHR30603">
    <property type="entry name" value="RNA POLYMERASE SIGMA FACTOR RPO"/>
    <property type="match status" value="1"/>
</dbReference>
<dbReference type="PANTHER" id="PTHR30603:SF47">
    <property type="entry name" value="RNA POLYMERASE SIGMA FACTOR SIGD, CHLOROPLASTIC"/>
    <property type="match status" value="1"/>
</dbReference>
<evidence type="ECO:0000259" key="7">
    <source>
        <dbReference type="PROSITE" id="PS00715"/>
    </source>
</evidence>
<keyword evidence="4" id="KW-0238">DNA-binding</keyword>
<keyword evidence="3" id="KW-0731">Sigma factor</keyword>
<keyword evidence="10" id="KW-1185">Reference proteome</keyword>
<keyword evidence="5" id="KW-0804">Transcription</keyword>
<dbReference type="Gene3D" id="1.10.601.10">
    <property type="entry name" value="RNA Polymerase Primary Sigma Factor"/>
    <property type="match status" value="1"/>
</dbReference>
<dbReference type="InterPro" id="IPR013324">
    <property type="entry name" value="RNA_pol_sigma_r3/r4-like"/>
</dbReference>
<dbReference type="GO" id="GO:0016987">
    <property type="term" value="F:sigma factor activity"/>
    <property type="evidence" value="ECO:0007669"/>
    <property type="project" value="UniProtKB-KW"/>
</dbReference>
<evidence type="ECO:0000256" key="1">
    <source>
        <dbReference type="ARBA" id="ARBA00007788"/>
    </source>
</evidence>
<feature type="region of interest" description="Disordered" evidence="6">
    <location>
        <begin position="225"/>
        <end position="257"/>
    </location>
</feature>
<dbReference type="Pfam" id="PF04542">
    <property type="entry name" value="Sigma70_r2"/>
    <property type="match status" value="1"/>
</dbReference>
<evidence type="ECO:0000256" key="3">
    <source>
        <dbReference type="ARBA" id="ARBA00023082"/>
    </source>
</evidence>
<proteinExistence type="inferred from homology"/>